<dbReference type="SMART" id="SM00470">
    <property type="entry name" value="ParB"/>
    <property type="match status" value="1"/>
</dbReference>
<dbReference type="InterPro" id="IPR057240">
    <property type="entry name" value="ParB_dimer_C"/>
</dbReference>
<keyword evidence="3" id="KW-0159">Chromosome partition</keyword>
<dbReference type="RefSeq" id="WP_132012508.1">
    <property type="nucleotide sequence ID" value="NZ_SLUN01000002.1"/>
</dbReference>
<evidence type="ECO:0000256" key="1">
    <source>
        <dbReference type="ARBA" id="ARBA00004453"/>
    </source>
</evidence>
<organism evidence="6 7">
    <name type="scientific">Hydrogenispora ethanolica</name>
    <dbReference type="NCBI Taxonomy" id="1082276"/>
    <lineage>
        <taxon>Bacteria</taxon>
        <taxon>Bacillati</taxon>
        <taxon>Bacillota</taxon>
        <taxon>Hydrogenispora</taxon>
    </lineage>
</organism>
<dbReference type="SUPFAM" id="SSF110849">
    <property type="entry name" value="ParB/Sulfiredoxin"/>
    <property type="match status" value="1"/>
</dbReference>
<keyword evidence="4" id="KW-0238">DNA-binding</keyword>
<keyword evidence="7" id="KW-1185">Reference proteome</keyword>
<dbReference type="FunFam" id="3.90.1530.30:FF:000001">
    <property type="entry name" value="Chromosome partitioning protein ParB"/>
    <property type="match status" value="1"/>
</dbReference>
<protein>
    <submittedName>
        <fullName evidence="6">ParB family chromosome partitioning protein</fullName>
    </submittedName>
</protein>
<dbReference type="GO" id="GO:0005694">
    <property type="term" value="C:chromosome"/>
    <property type="evidence" value="ECO:0007669"/>
    <property type="project" value="TreeGrafter"/>
</dbReference>
<name>A0A4R1S9Z9_HYDET</name>
<dbReference type="GO" id="GO:0003677">
    <property type="term" value="F:DNA binding"/>
    <property type="evidence" value="ECO:0007669"/>
    <property type="project" value="UniProtKB-KW"/>
</dbReference>
<dbReference type="Pfam" id="PF02195">
    <property type="entry name" value="ParB_N"/>
    <property type="match status" value="1"/>
</dbReference>
<dbReference type="Proteomes" id="UP000295008">
    <property type="component" value="Unassembled WGS sequence"/>
</dbReference>
<dbReference type="SUPFAM" id="SSF109709">
    <property type="entry name" value="KorB DNA-binding domain-like"/>
    <property type="match status" value="1"/>
</dbReference>
<dbReference type="Gene3D" id="3.90.1530.30">
    <property type="match status" value="1"/>
</dbReference>
<comment type="caution">
    <text evidence="6">The sequence shown here is derived from an EMBL/GenBank/DDBJ whole genome shotgun (WGS) entry which is preliminary data.</text>
</comment>
<dbReference type="GO" id="GO:0009295">
    <property type="term" value="C:nucleoid"/>
    <property type="evidence" value="ECO:0007669"/>
    <property type="project" value="UniProtKB-SubCell"/>
</dbReference>
<dbReference type="InterPro" id="IPR041468">
    <property type="entry name" value="HTH_ParB/Spo0J"/>
</dbReference>
<dbReference type="OrthoDB" id="9802051at2"/>
<dbReference type="NCBIfam" id="TIGR00180">
    <property type="entry name" value="parB_part"/>
    <property type="match status" value="1"/>
</dbReference>
<dbReference type="PANTHER" id="PTHR33375:SF1">
    <property type="entry name" value="CHROMOSOME-PARTITIONING PROTEIN PARB-RELATED"/>
    <property type="match status" value="1"/>
</dbReference>
<dbReference type="InterPro" id="IPR004437">
    <property type="entry name" value="ParB/RepB/Spo0J"/>
</dbReference>
<evidence type="ECO:0000256" key="2">
    <source>
        <dbReference type="ARBA" id="ARBA00006295"/>
    </source>
</evidence>
<dbReference type="InterPro" id="IPR050336">
    <property type="entry name" value="Chromosome_partition/occlusion"/>
</dbReference>
<dbReference type="Pfam" id="PF23552">
    <property type="entry name" value="ParB_C"/>
    <property type="match status" value="1"/>
</dbReference>
<dbReference type="GO" id="GO:0007059">
    <property type="term" value="P:chromosome segregation"/>
    <property type="evidence" value="ECO:0007669"/>
    <property type="project" value="UniProtKB-KW"/>
</dbReference>
<feature type="domain" description="ParB-like N-terminal" evidence="5">
    <location>
        <begin position="27"/>
        <end position="116"/>
    </location>
</feature>
<dbReference type="AlphaFoldDB" id="A0A4R1S9Z9"/>
<dbReference type="EMBL" id="SLUN01000002">
    <property type="protein sequence ID" value="TCL76323.1"/>
    <property type="molecule type" value="Genomic_DNA"/>
</dbReference>
<dbReference type="InterPro" id="IPR003115">
    <property type="entry name" value="ParB_N"/>
</dbReference>
<dbReference type="PANTHER" id="PTHR33375">
    <property type="entry name" value="CHROMOSOME-PARTITIONING PROTEIN PARB-RELATED"/>
    <property type="match status" value="1"/>
</dbReference>
<evidence type="ECO:0000259" key="5">
    <source>
        <dbReference type="SMART" id="SM00470"/>
    </source>
</evidence>
<evidence type="ECO:0000256" key="4">
    <source>
        <dbReference type="ARBA" id="ARBA00023125"/>
    </source>
</evidence>
<dbReference type="Gene3D" id="1.10.10.2830">
    <property type="match status" value="1"/>
</dbReference>
<dbReference type="CDD" id="cd16393">
    <property type="entry name" value="SPO0J_N"/>
    <property type="match status" value="1"/>
</dbReference>
<sequence length="290" mass="32880">MVKNRGLGKGLGALIPELNDANFEKQSEIQIDLITPNPFQPRKEFSDEKLQELAESIRTHGVIQPLVVREVQGKYQLIAGERRLRASKIAGLTMVPVYILSMTDQTMMEAALVENLQREDLNPIEAAEAFQRLMDEFHLTQDEIAKKVGKSRSAIANFLRLLNLPQEIRKDLANGVLSMGHARAILGLSSAEEQMKAWILTRDQQLSVRQTEDLVKKLNERANVSRETNRAAQRISLDPIMTEIEEKLQHTFGTKVKIKPSANGGKIEIDYYSDEDFNRIYEQLVTRIEG</sequence>
<accession>A0A4R1S9Z9</accession>
<dbReference type="GO" id="GO:0045881">
    <property type="term" value="P:positive regulation of sporulation resulting in formation of a cellular spore"/>
    <property type="evidence" value="ECO:0007669"/>
    <property type="project" value="TreeGrafter"/>
</dbReference>
<evidence type="ECO:0000313" key="6">
    <source>
        <dbReference type="EMBL" id="TCL76323.1"/>
    </source>
</evidence>
<gene>
    <name evidence="6" type="ORF">EDC14_100276</name>
</gene>
<evidence type="ECO:0000256" key="3">
    <source>
        <dbReference type="ARBA" id="ARBA00022829"/>
    </source>
</evidence>
<dbReference type="CDD" id="cd00093">
    <property type="entry name" value="HTH_XRE"/>
    <property type="match status" value="1"/>
</dbReference>
<dbReference type="Pfam" id="PF17762">
    <property type="entry name" value="HTH_ParB"/>
    <property type="match status" value="1"/>
</dbReference>
<comment type="subcellular location">
    <subcellularLocation>
        <location evidence="1">Cytoplasm</location>
        <location evidence="1">Nucleoid</location>
    </subcellularLocation>
</comment>
<proteinExistence type="inferred from homology"/>
<dbReference type="InterPro" id="IPR036086">
    <property type="entry name" value="ParB/Sulfiredoxin_sf"/>
</dbReference>
<reference evidence="6 7" key="1">
    <citation type="submission" date="2019-03" db="EMBL/GenBank/DDBJ databases">
        <title>Genomic Encyclopedia of Type Strains, Phase IV (KMG-IV): sequencing the most valuable type-strain genomes for metagenomic binning, comparative biology and taxonomic classification.</title>
        <authorList>
            <person name="Goeker M."/>
        </authorList>
    </citation>
    <scope>NUCLEOTIDE SEQUENCE [LARGE SCALE GENOMIC DNA]</scope>
    <source>
        <strain evidence="6 7">LX-B</strain>
    </source>
</reference>
<evidence type="ECO:0000313" key="7">
    <source>
        <dbReference type="Proteomes" id="UP000295008"/>
    </source>
</evidence>
<comment type="similarity">
    <text evidence="2">Belongs to the ParB family.</text>
</comment>
<dbReference type="InterPro" id="IPR001387">
    <property type="entry name" value="Cro/C1-type_HTH"/>
</dbReference>
<dbReference type="FunFam" id="1.10.10.2830:FF:000001">
    <property type="entry name" value="Chromosome partitioning protein ParB"/>
    <property type="match status" value="1"/>
</dbReference>